<proteinExistence type="predicted"/>
<evidence type="ECO:0000256" key="1">
    <source>
        <dbReference type="SAM" id="MobiDB-lite"/>
    </source>
</evidence>
<feature type="transmembrane region" description="Helical" evidence="2">
    <location>
        <begin position="142"/>
        <end position="162"/>
    </location>
</feature>
<keyword evidence="2" id="KW-1133">Transmembrane helix</keyword>
<keyword evidence="2" id="KW-0472">Membrane</keyword>
<feature type="compositionally biased region" description="Basic residues" evidence="1">
    <location>
        <begin position="244"/>
        <end position="253"/>
    </location>
</feature>
<feature type="transmembrane region" description="Helical" evidence="2">
    <location>
        <begin position="9"/>
        <end position="27"/>
    </location>
</feature>
<reference evidence="3" key="1">
    <citation type="submission" date="2017-03" db="EMBL/GenBank/DDBJ databases">
        <authorList>
            <person name="Monnet C."/>
        </authorList>
    </citation>
    <scope>NUCLEOTIDE SEQUENCE [LARGE SCALE GENOMIC DNA]</scope>
    <source>
        <strain evidence="3">ATCC 9175</strain>
    </source>
</reference>
<accession>A0A2H1KPR4</accession>
<evidence type="ECO:0000313" key="3">
    <source>
        <dbReference type="EMBL" id="SMY01736.1"/>
    </source>
</evidence>
<feature type="region of interest" description="Disordered" evidence="1">
    <location>
        <begin position="236"/>
        <end position="263"/>
    </location>
</feature>
<evidence type="ECO:0000256" key="2">
    <source>
        <dbReference type="SAM" id="Phobius"/>
    </source>
</evidence>
<protein>
    <submittedName>
        <fullName evidence="3">Uncharacterized protein</fullName>
    </submittedName>
</protein>
<keyword evidence="4" id="KW-1185">Reference proteome</keyword>
<keyword evidence="2" id="KW-0812">Transmembrane</keyword>
<gene>
    <name evidence="3" type="ORF">BAUR9175_03723</name>
</gene>
<feature type="transmembrane region" description="Helical" evidence="2">
    <location>
        <begin position="174"/>
        <end position="197"/>
    </location>
</feature>
<sequence>MRTHKLSTTLLYAVVLALFMLVIFALTNAGIDPRANRLVGDFDPKGAATVCFGLLGLYHSVAIIFFDEDDSPKSSETPPDPNIPRPPDSYTGFIRQAWYKVLSVGPIFAFFCSASVFIWHSFAEYPGTPGTVWGDYATSVTPALTLFLLCWACTNIGLMFAAIAEAFNRDVRGLFIAAMIVMFLVAIGNTFGLIFLVDQPTGSALILALIIFPLSLLALIGARLLAIVRVNRYDAAHPHGSSSKPRRSQKQRRPQGPPPQDMLERGERLLMHFRSDHTPEPQMLIATTTRFVRASIIRTDRTFVLEQASPSQLVGASSQREGHDLVTIAHFRDRQDMRVLGGNPEQSQSFAEAVTRLARTGQVRR</sequence>
<evidence type="ECO:0000313" key="4">
    <source>
        <dbReference type="Proteomes" id="UP000234525"/>
    </source>
</evidence>
<feature type="transmembrane region" description="Helical" evidence="2">
    <location>
        <begin position="47"/>
        <end position="66"/>
    </location>
</feature>
<organism evidence="3 4">
    <name type="scientific">Brevibacterium aurantiacum</name>
    <dbReference type="NCBI Taxonomy" id="273384"/>
    <lineage>
        <taxon>Bacteria</taxon>
        <taxon>Bacillati</taxon>
        <taxon>Actinomycetota</taxon>
        <taxon>Actinomycetes</taxon>
        <taxon>Micrococcales</taxon>
        <taxon>Brevibacteriaceae</taxon>
        <taxon>Brevibacterium</taxon>
    </lineage>
</organism>
<dbReference type="Proteomes" id="UP000234525">
    <property type="component" value="Unassembled WGS sequence"/>
</dbReference>
<feature type="transmembrane region" description="Helical" evidence="2">
    <location>
        <begin position="101"/>
        <end position="122"/>
    </location>
</feature>
<comment type="caution">
    <text evidence="3">The sequence shown here is derived from an EMBL/GenBank/DDBJ whole genome shotgun (WGS) entry which is preliminary data.</text>
</comment>
<dbReference type="AlphaFoldDB" id="A0A2H1KPR4"/>
<dbReference type="EMBL" id="FXZB01000045">
    <property type="protein sequence ID" value="SMY01736.1"/>
    <property type="molecule type" value="Genomic_DNA"/>
</dbReference>
<feature type="transmembrane region" description="Helical" evidence="2">
    <location>
        <begin position="203"/>
        <end position="226"/>
    </location>
</feature>
<name>A0A2H1KPR4_BREAU</name>